<dbReference type="SMART" id="SM00702">
    <property type="entry name" value="P4Hc"/>
    <property type="match status" value="1"/>
</dbReference>
<name>A0AAJ7U0Q8_PETMA</name>
<comment type="cofactor">
    <cofactor evidence="1">
        <name>L-ascorbate</name>
        <dbReference type="ChEBI" id="CHEBI:38290"/>
    </cofactor>
</comment>
<dbReference type="GO" id="GO:0005506">
    <property type="term" value="F:iron ion binding"/>
    <property type="evidence" value="ECO:0007669"/>
    <property type="project" value="InterPro"/>
</dbReference>
<evidence type="ECO:0000256" key="7">
    <source>
        <dbReference type="ARBA" id="ARBA00023002"/>
    </source>
</evidence>
<gene>
    <name evidence="15" type="primary">OGFOD1</name>
</gene>
<dbReference type="InterPro" id="IPR006620">
    <property type="entry name" value="Pro_4_hyd_alph"/>
</dbReference>
<evidence type="ECO:0000256" key="1">
    <source>
        <dbReference type="ARBA" id="ARBA00001961"/>
    </source>
</evidence>
<sequence length="706" mass="77710">MARGFSVHTYTHGAPSLSKMARGFSVHTRGAFPEQDGGAAPPRGTSPSSCPSVVVITRHARAARRENSAMSAKRPAGGDLREPEATTTTAANNNDNAKRRKEKEAGDDDREEARSEMASLSERILSSAVRSRASAAWRDGAPLAEEMGLEVCPGPFPHTVIPNFLQDEGGFLGRLQRELLALDFHHKSNDLYKFQQSDDLKERQEPCISALRTVLYQDFRAWLSEVLAVELEDTVDMFCAKYDYTDVLLCHDDELEGRRVAYILYLVPDWSEEDGGALQLFGVDENINPLSVVKSLVPAWNTLVFFEVSPMSYHQVSEVLSQSKRRLSVGGWFHGPGLPRLKRSLHIPLALTPHHPCDEEVLLEWVNPLYLTKETQISIQDQFQRESEIQLKGFLREEKFQALCDAVRESTIEWERRGPPHYRSYDAAAERLLPSPVCECLKLLRSEVLFMLLANFTGLKLHFLALGASGSESDDSEFQEDGESGGEGNNEHQNRQREGGSKRVKKSSAKGDGDESEGGSEDELGVAGDDGGDAERTAGGSPASSGATASREGGAGVEPSAGPSVGSSVGPAVRPSLCSADKGGNDAVPRCYGELRRWRHGSYTLIHDRDARHARYALDLLLYCGCSDWDSDWGGFTSYVAKDEDEELLAVFPENNCLALVYRDRDTLKFVKHVNHRSVGSAAVANGGGDDDDTAFYDFSFVYHEK</sequence>
<dbReference type="Proteomes" id="UP001318040">
    <property type="component" value="Chromosome 45"/>
</dbReference>
<keyword evidence="7" id="KW-0560">Oxidoreductase</keyword>
<evidence type="ECO:0000256" key="12">
    <source>
        <dbReference type="SAM" id="MobiDB-lite"/>
    </source>
</evidence>
<dbReference type="AlphaFoldDB" id="A0AAJ7U0Q8"/>
<organism evidence="14 15">
    <name type="scientific">Petromyzon marinus</name>
    <name type="common">Sea lamprey</name>
    <dbReference type="NCBI Taxonomy" id="7757"/>
    <lineage>
        <taxon>Eukaryota</taxon>
        <taxon>Metazoa</taxon>
        <taxon>Chordata</taxon>
        <taxon>Craniata</taxon>
        <taxon>Vertebrata</taxon>
        <taxon>Cyclostomata</taxon>
        <taxon>Hyperoartia</taxon>
        <taxon>Petromyzontiformes</taxon>
        <taxon>Petromyzontidae</taxon>
        <taxon>Petromyzon</taxon>
    </lineage>
</organism>
<evidence type="ECO:0000313" key="14">
    <source>
        <dbReference type="Proteomes" id="UP001318040"/>
    </source>
</evidence>
<keyword evidence="6" id="KW-0223">Dioxygenase</keyword>
<accession>A0AAJ7U0Q8</accession>
<keyword evidence="8" id="KW-0408">Iron</keyword>
<evidence type="ECO:0000259" key="13">
    <source>
        <dbReference type="PROSITE" id="PS51471"/>
    </source>
</evidence>
<evidence type="ECO:0000313" key="15">
    <source>
        <dbReference type="RefSeq" id="XP_032827084.1"/>
    </source>
</evidence>
<protein>
    <recommendedName>
        <fullName evidence="3">Prolyl 3-hydroxylase OGFOD1</fullName>
    </recommendedName>
    <alternativeName>
        <fullName evidence="10">2-oxoglutarate and iron-dependent oxygenase domain-containing protein 1</fullName>
    </alternativeName>
    <alternativeName>
        <fullName evidence="9">uS12 prolyl 3-hydroxylase</fullName>
    </alternativeName>
</protein>
<evidence type="ECO:0000256" key="3">
    <source>
        <dbReference type="ARBA" id="ARBA00016364"/>
    </source>
</evidence>
<feature type="compositionally biased region" description="Basic and acidic residues" evidence="12">
    <location>
        <begin position="489"/>
        <end position="501"/>
    </location>
</feature>
<comment type="catalytic activity">
    <reaction evidence="11">
        <text>[ribosomal protein uS12]-L-proline + 2-oxoglutarate + O2 = [ribosomal protein uS12]-(3S)-3-hydroxy-L-proline + succinate + CO2</text>
        <dbReference type="Rhea" id="RHEA:54156"/>
        <dbReference type="Rhea" id="RHEA-COMP:13816"/>
        <dbReference type="Rhea" id="RHEA-COMP:13818"/>
        <dbReference type="ChEBI" id="CHEBI:15379"/>
        <dbReference type="ChEBI" id="CHEBI:16526"/>
        <dbReference type="ChEBI" id="CHEBI:16810"/>
        <dbReference type="ChEBI" id="CHEBI:30031"/>
        <dbReference type="ChEBI" id="CHEBI:50342"/>
        <dbReference type="ChEBI" id="CHEBI:85428"/>
    </reaction>
</comment>
<feature type="compositionally biased region" description="Acidic residues" evidence="12">
    <location>
        <begin position="514"/>
        <end position="524"/>
    </location>
</feature>
<dbReference type="CTD" id="55239"/>
<dbReference type="InterPro" id="IPR039558">
    <property type="entry name" value="TPA1/OFD1_N"/>
</dbReference>
<dbReference type="PANTHER" id="PTHR12117:SF0">
    <property type="entry name" value="PROLYL 3-HYDROXYLASE OGFOD1"/>
    <property type="match status" value="1"/>
</dbReference>
<dbReference type="RefSeq" id="XP_032827084.1">
    <property type="nucleotide sequence ID" value="XM_032971193.1"/>
</dbReference>
<feature type="region of interest" description="Disordered" evidence="12">
    <location>
        <begin position="29"/>
        <end position="121"/>
    </location>
</feature>
<dbReference type="KEGG" id="pmrn:116952130"/>
<evidence type="ECO:0000256" key="5">
    <source>
        <dbReference type="ARBA" id="ARBA00022896"/>
    </source>
</evidence>
<keyword evidence="4" id="KW-0479">Metal-binding</keyword>
<dbReference type="GO" id="GO:0031418">
    <property type="term" value="F:L-ascorbic acid binding"/>
    <property type="evidence" value="ECO:0007669"/>
    <property type="project" value="UniProtKB-KW"/>
</dbReference>
<reference evidence="15" key="1">
    <citation type="submission" date="2025-08" db="UniProtKB">
        <authorList>
            <consortium name="RefSeq"/>
        </authorList>
    </citation>
    <scope>IDENTIFICATION</scope>
    <source>
        <tissue evidence="15">Sperm</tissue>
    </source>
</reference>
<dbReference type="Gene3D" id="2.60.120.620">
    <property type="entry name" value="q2cbj1_9rhob like domain"/>
    <property type="match status" value="2"/>
</dbReference>
<dbReference type="InterPro" id="IPR005123">
    <property type="entry name" value="Oxoglu/Fe-dep_dioxygenase_dom"/>
</dbReference>
<feature type="compositionally biased region" description="Low complexity" evidence="12">
    <location>
        <begin position="85"/>
        <end position="95"/>
    </location>
</feature>
<feature type="compositionally biased region" description="Acidic residues" evidence="12">
    <location>
        <begin position="472"/>
        <end position="484"/>
    </location>
</feature>
<evidence type="ECO:0000256" key="11">
    <source>
        <dbReference type="ARBA" id="ARBA00047444"/>
    </source>
</evidence>
<feature type="region of interest" description="Disordered" evidence="12">
    <location>
        <begin position="470"/>
        <end position="571"/>
    </location>
</feature>
<feature type="domain" description="Fe2OG dioxygenase" evidence="13">
    <location>
        <begin position="233"/>
        <end position="335"/>
    </location>
</feature>
<dbReference type="Pfam" id="PF13661">
    <property type="entry name" value="2OG-FeII_Oxy_4"/>
    <property type="match status" value="1"/>
</dbReference>
<proteinExistence type="inferred from homology"/>
<dbReference type="GO" id="GO:0031543">
    <property type="term" value="F:peptidyl-proline dioxygenase activity"/>
    <property type="evidence" value="ECO:0007669"/>
    <property type="project" value="TreeGrafter"/>
</dbReference>
<evidence type="ECO:0000256" key="9">
    <source>
        <dbReference type="ARBA" id="ARBA00029938"/>
    </source>
</evidence>
<evidence type="ECO:0000256" key="10">
    <source>
        <dbReference type="ARBA" id="ARBA00031489"/>
    </source>
</evidence>
<evidence type="ECO:0000256" key="8">
    <source>
        <dbReference type="ARBA" id="ARBA00023004"/>
    </source>
</evidence>
<dbReference type="InterPro" id="IPR019601">
    <property type="entry name" value="Oxoglutarate/Fe-dep_Oase_C"/>
</dbReference>
<dbReference type="PROSITE" id="PS51471">
    <property type="entry name" value="FE2OG_OXY"/>
    <property type="match status" value="1"/>
</dbReference>
<feature type="compositionally biased region" description="Low complexity" evidence="12">
    <location>
        <begin position="537"/>
        <end position="550"/>
    </location>
</feature>
<keyword evidence="5" id="KW-0847">Vitamin C</keyword>
<feature type="compositionally biased region" description="Low complexity" evidence="12">
    <location>
        <begin position="557"/>
        <end position="571"/>
    </location>
</feature>
<dbReference type="GO" id="GO:0005737">
    <property type="term" value="C:cytoplasm"/>
    <property type="evidence" value="ECO:0007669"/>
    <property type="project" value="TreeGrafter"/>
</dbReference>
<evidence type="ECO:0000256" key="2">
    <source>
        <dbReference type="ARBA" id="ARBA00007443"/>
    </source>
</evidence>
<dbReference type="GO" id="GO:0006449">
    <property type="term" value="P:regulation of translational termination"/>
    <property type="evidence" value="ECO:0007669"/>
    <property type="project" value="TreeGrafter"/>
</dbReference>
<evidence type="ECO:0000256" key="6">
    <source>
        <dbReference type="ARBA" id="ARBA00022964"/>
    </source>
</evidence>
<evidence type="ECO:0000256" key="4">
    <source>
        <dbReference type="ARBA" id="ARBA00022723"/>
    </source>
</evidence>
<dbReference type="PANTHER" id="PTHR12117">
    <property type="entry name" value="HISTONE ACETYLTRANSFERASE COMPLEX"/>
    <property type="match status" value="1"/>
</dbReference>
<keyword evidence="14" id="KW-1185">Reference proteome</keyword>
<dbReference type="InterPro" id="IPR051842">
    <property type="entry name" value="uS12_prolyl_hydroxylase"/>
</dbReference>
<comment type="similarity">
    <text evidence="2">Belongs to the TPA1 family.</text>
</comment>
<dbReference type="Pfam" id="PF10637">
    <property type="entry name" value="Ofd1_CTDD"/>
    <property type="match status" value="2"/>
</dbReference>